<reference evidence="9" key="1">
    <citation type="submission" date="2023-03" db="EMBL/GenBank/DDBJ databases">
        <title>Massive genome expansion in bonnet fungi (Mycena s.s.) driven by repeated elements and novel gene families across ecological guilds.</title>
        <authorList>
            <consortium name="Lawrence Berkeley National Laboratory"/>
            <person name="Harder C.B."/>
            <person name="Miyauchi S."/>
            <person name="Viragh M."/>
            <person name="Kuo A."/>
            <person name="Thoen E."/>
            <person name="Andreopoulos B."/>
            <person name="Lu D."/>
            <person name="Skrede I."/>
            <person name="Drula E."/>
            <person name="Henrissat B."/>
            <person name="Morin E."/>
            <person name="Kohler A."/>
            <person name="Barry K."/>
            <person name="LaButti K."/>
            <person name="Morin E."/>
            <person name="Salamov A."/>
            <person name="Lipzen A."/>
            <person name="Mereny Z."/>
            <person name="Hegedus B."/>
            <person name="Baldrian P."/>
            <person name="Stursova M."/>
            <person name="Weitz H."/>
            <person name="Taylor A."/>
            <person name="Grigoriev I.V."/>
            <person name="Nagy L.G."/>
            <person name="Martin F."/>
            <person name="Kauserud H."/>
        </authorList>
    </citation>
    <scope>NUCLEOTIDE SEQUENCE</scope>
    <source>
        <strain evidence="9">CBHHK002</strain>
    </source>
</reference>
<dbReference type="SMART" id="SM00343">
    <property type="entry name" value="ZnF_C2HC"/>
    <property type="match status" value="3"/>
</dbReference>
<sequence length="246" mass="26025">MTPQQDFGADDGGAVRRCKCDLAVVQRTVRKEGPNQGRKFWKCPNMQGTECDTFEWDDEPSRSNTRAPQAGGGSGSFGAGGGSRDQDVCYKCNLPGHWANACPNGEGSAKKARSFGSTSENSRGPSGACYKCNETGHYSADCPSTGGTRARTKSGGGGPALACFKCGEEGHFSNGMSTFFQGVRRSLMDRQLVRRKAAPRPSAHRAVAGRQSAAEGAAHREGRAVGAKNERLGFLAKSAIISRIVI</sequence>
<dbReference type="PANTHER" id="PTHR23002">
    <property type="entry name" value="ZINC FINGER CCHC DOMAIN CONTAINING PROTEIN"/>
    <property type="match status" value="1"/>
</dbReference>
<organism evidence="9 10">
    <name type="scientific">Mycena albidolilacea</name>
    <dbReference type="NCBI Taxonomy" id="1033008"/>
    <lineage>
        <taxon>Eukaryota</taxon>
        <taxon>Fungi</taxon>
        <taxon>Dikarya</taxon>
        <taxon>Basidiomycota</taxon>
        <taxon>Agaricomycotina</taxon>
        <taxon>Agaricomycetes</taxon>
        <taxon>Agaricomycetidae</taxon>
        <taxon>Agaricales</taxon>
        <taxon>Marasmiineae</taxon>
        <taxon>Mycenaceae</taxon>
        <taxon>Mycena</taxon>
    </lineage>
</organism>
<dbReference type="Gene3D" id="4.10.60.10">
    <property type="entry name" value="Zinc finger, CCHC-type"/>
    <property type="match status" value="2"/>
</dbReference>
<evidence type="ECO:0000313" key="9">
    <source>
        <dbReference type="EMBL" id="KAJ7346984.1"/>
    </source>
</evidence>
<keyword evidence="4" id="KW-0862">Zinc</keyword>
<dbReference type="EMBL" id="JARIHO010000020">
    <property type="protein sequence ID" value="KAJ7346984.1"/>
    <property type="molecule type" value="Genomic_DNA"/>
</dbReference>
<dbReference type="InterPro" id="IPR036875">
    <property type="entry name" value="Znf_CCHC_sf"/>
</dbReference>
<feature type="region of interest" description="Disordered" evidence="6">
    <location>
        <begin position="198"/>
        <end position="222"/>
    </location>
</feature>
<dbReference type="PROSITE" id="PS50158">
    <property type="entry name" value="ZF_CCHC"/>
    <property type="match status" value="2"/>
</dbReference>
<evidence type="ECO:0000313" key="10">
    <source>
        <dbReference type="Proteomes" id="UP001218218"/>
    </source>
</evidence>
<dbReference type="GO" id="GO:0008270">
    <property type="term" value="F:zinc ion binding"/>
    <property type="evidence" value="ECO:0007669"/>
    <property type="project" value="UniProtKB-KW"/>
</dbReference>
<keyword evidence="2" id="KW-0479">Metal-binding</keyword>
<evidence type="ECO:0000259" key="8">
    <source>
        <dbReference type="PROSITE" id="PS51999"/>
    </source>
</evidence>
<proteinExistence type="predicted"/>
<dbReference type="SUPFAM" id="SSF57756">
    <property type="entry name" value="Retrovirus zinc finger-like domains"/>
    <property type="match status" value="2"/>
</dbReference>
<feature type="region of interest" description="Disordered" evidence="6">
    <location>
        <begin position="52"/>
        <end position="79"/>
    </location>
</feature>
<feature type="domain" description="CCHC-type" evidence="7">
    <location>
        <begin position="129"/>
        <end position="144"/>
    </location>
</feature>
<dbReference type="PROSITE" id="PS51999">
    <property type="entry name" value="ZF_GRF"/>
    <property type="match status" value="1"/>
</dbReference>
<dbReference type="Pfam" id="PF06839">
    <property type="entry name" value="Zn_ribbon_GRF"/>
    <property type="match status" value="1"/>
</dbReference>
<comment type="caution">
    <text evidence="9">The sequence shown here is derived from an EMBL/GenBank/DDBJ whole genome shotgun (WGS) entry which is preliminary data.</text>
</comment>
<evidence type="ECO:0000256" key="5">
    <source>
        <dbReference type="PROSITE-ProRule" id="PRU00047"/>
    </source>
</evidence>
<dbReference type="Pfam" id="PF00098">
    <property type="entry name" value="zf-CCHC"/>
    <property type="match status" value="3"/>
</dbReference>
<gene>
    <name evidence="9" type="ORF">DFH08DRAFT_700518</name>
</gene>
<feature type="compositionally biased region" description="Gly residues" evidence="6">
    <location>
        <begin position="70"/>
        <end position="79"/>
    </location>
</feature>
<dbReference type="InterPro" id="IPR001878">
    <property type="entry name" value="Znf_CCHC"/>
</dbReference>
<dbReference type="Proteomes" id="UP001218218">
    <property type="component" value="Unassembled WGS sequence"/>
</dbReference>
<dbReference type="InterPro" id="IPR010666">
    <property type="entry name" value="Znf_GRF"/>
</dbReference>
<keyword evidence="1" id="KW-0507">mRNA processing</keyword>
<evidence type="ECO:0000256" key="1">
    <source>
        <dbReference type="ARBA" id="ARBA00022664"/>
    </source>
</evidence>
<feature type="domain" description="CCHC-type" evidence="7">
    <location>
        <begin position="89"/>
        <end position="104"/>
    </location>
</feature>
<accession>A0AAD7A086</accession>
<evidence type="ECO:0000259" key="7">
    <source>
        <dbReference type="PROSITE" id="PS50158"/>
    </source>
</evidence>
<keyword evidence="3 5" id="KW-0863">Zinc-finger</keyword>
<dbReference type="AlphaFoldDB" id="A0AAD7A086"/>
<evidence type="ECO:0000256" key="3">
    <source>
        <dbReference type="ARBA" id="ARBA00022771"/>
    </source>
</evidence>
<dbReference type="InterPro" id="IPR051714">
    <property type="entry name" value="Znf_CCHC_NABP"/>
</dbReference>
<dbReference type="GO" id="GO:0003676">
    <property type="term" value="F:nucleic acid binding"/>
    <property type="evidence" value="ECO:0007669"/>
    <property type="project" value="InterPro"/>
</dbReference>
<keyword evidence="10" id="KW-1185">Reference proteome</keyword>
<protein>
    <submittedName>
        <fullName evidence="9">Uncharacterized protein</fullName>
    </submittedName>
</protein>
<name>A0AAD7A086_9AGAR</name>
<evidence type="ECO:0000256" key="2">
    <source>
        <dbReference type="ARBA" id="ARBA00022723"/>
    </source>
</evidence>
<evidence type="ECO:0000256" key="6">
    <source>
        <dbReference type="SAM" id="MobiDB-lite"/>
    </source>
</evidence>
<feature type="domain" description="GRF-type" evidence="8">
    <location>
        <begin position="18"/>
        <end position="60"/>
    </location>
</feature>
<dbReference type="GO" id="GO:0006397">
    <property type="term" value="P:mRNA processing"/>
    <property type="evidence" value="ECO:0007669"/>
    <property type="project" value="UniProtKB-KW"/>
</dbReference>
<evidence type="ECO:0000256" key="4">
    <source>
        <dbReference type="ARBA" id="ARBA00022833"/>
    </source>
</evidence>